<evidence type="ECO:0000256" key="3">
    <source>
        <dbReference type="ARBA" id="ARBA00022989"/>
    </source>
</evidence>
<accession>A0ABS2KPP0</accession>
<dbReference type="InterPro" id="IPR003339">
    <property type="entry name" value="ABC/ECF_trnsptr_transmembrane"/>
</dbReference>
<comment type="subcellular location">
    <subcellularLocation>
        <location evidence="1">Membrane</location>
        <topology evidence="1">Multi-pass membrane protein</topology>
    </subcellularLocation>
</comment>
<organism evidence="6 7">
    <name type="scientific">Rhodococcoides corynebacterioides</name>
    <dbReference type="NCBI Taxonomy" id="53972"/>
    <lineage>
        <taxon>Bacteria</taxon>
        <taxon>Bacillati</taxon>
        <taxon>Actinomycetota</taxon>
        <taxon>Actinomycetes</taxon>
        <taxon>Mycobacteriales</taxon>
        <taxon>Nocardiaceae</taxon>
        <taxon>Rhodococcoides</taxon>
    </lineage>
</organism>
<dbReference type="Pfam" id="PF02361">
    <property type="entry name" value="CbiQ"/>
    <property type="match status" value="1"/>
</dbReference>
<reference evidence="6 7" key="1">
    <citation type="submission" date="2021-01" db="EMBL/GenBank/DDBJ databases">
        <title>Genomics of switchgrass bacterial isolates.</title>
        <authorList>
            <person name="Shade A."/>
        </authorList>
    </citation>
    <scope>NUCLEOTIDE SEQUENCE [LARGE SCALE GENOMIC DNA]</scope>
    <source>
        <strain evidence="6 7">PvP111</strain>
    </source>
</reference>
<feature type="transmembrane region" description="Helical" evidence="5">
    <location>
        <begin position="136"/>
        <end position="154"/>
    </location>
</feature>
<dbReference type="EMBL" id="JAFBBK010000001">
    <property type="protein sequence ID" value="MBM7413934.1"/>
    <property type="molecule type" value="Genomic_DNA"/>
</dbReference>
<evidence type="ECO:0000256" key="5">
    <source>
        <dbReference type="SAM" id="Phobius"/>
    </source>
</evidence>
<evidence type="ECO:0000256" key="4">
    <source>
        <dbReference type="ARBA" id="ARBA00023136"/>
    </source>
</evidence>
<name>A0ABS2KPP0_9NOCA</name>
<keyword evidence="2 5" id="KW-0812">Transmembrane</keyword>
<comment type="caution">
    <text evidence="6">The sequence shown here is derived from an EMBL/GenBank/DDBJ whole genome shotgun (WGS) entry which is preliminary data.</text>
</comment>
<feature type="transmembrane region" description="Helical" evidence="5">
    <location>
        <begin position="41"/>
        <end position="58"/>
    </location>
</feature>
<dbReference type="Proteomes" id="UP000703038">
    <property type="component" value="Unassembled WGS sequence"/>
</dbReference>
<gene>
    <name evidence="6" type="ORF">JOE42_000667</name>
</gene>
<evidence type="ECO:0000313" key="7">
    <source>
        <dbReference type="Proteomes" id="UP000703038"/>
    </source>
</evidence>
<evidence type="ECO:0000313" key="6">
    <source>
        <dbReference type="EMBL" id="MBM7413934.1"/>
    </source>
</evidence>
<protein>
    <submittedName>
        <fullName evidence="6">Biotin transport system permease protein</fullName>
    </submittedName>
</protein>
<dbReference type="PANTHER" id="PTHR33514:SF13">
    <property type="entry name" value="PROTEIN ABCI12, CHLOROPLASTIC"/>
    <property type="match status" value="1"/>
</dbReference>
<keyword evidence="7" id="KW-1185">Reference proteome</keyword>
<evidence type="ECO:0000256" key="1">
    <source>
        <dbReference type="ARBA" id="ARBA00004141"/>
    </source>
</evidence>
<keyword evidence="3 5" id="KW-1133">Transmembrane helix</keyword>
<evidence type="ECO:0000256" key="2">
    <source>
        <dbReference type="ARBA" id="ARBA00022692"/>
    </source>
</evidence>
<dbReference type="RefSeq" id="WP_204866670.1">
    <property type="nucleotide sequence ID" value="NZ_JAFBBK010000001.1"/>
</dbReference>
<dbReference type="PANTHER" id="PTHR33514">
    <property type="entry name" value="PROTEIN ABCI12, CHLOROPLASTIC"/>
    <property type="match status" value="1"/>
</dbReference>
<proteinExistence type="predicted"/>
<sequence length="205" mass="21754">MIGLYRPGHSLLHRLPAGWKLLLLMVGVIAVIALVRRPVDVAVAAGVVAVLFGIGGIGPRTALAQIRPLFWMIAIIAVFQVIITTPARAVVVCGILVVTVAAASLVTLTTRVTAMLDVCGRVLEPLRRFGVDPDRIGLLLALTIRLVPLLTGIVHEVSDARKARGLQWSMTALATPVVVRALRTADALGDSLVARGVDDDRDEDA</sequence>
<feature type="transmembrane region" description="Helical" evidence="5">
    <location>
        <begin position="17"/>
        <end position="34"/>
    </location>
</feature>
<feature type="transmembrane region" description="Helical" evidence="5">
    <location>
        <begin position="90"/>
        <end position="116"/>
    </location>
</feature>
<dbReference type="CDD" id="cd16914">
    <property type="entry name" value="EcfT"/>
    <property type="match status" value="1"/>
</dbReference>
<feature type="transmembrane region" description="Helical" evidence="5">
    <location>
        <begin position="64"/>
        <end position="83"/>
    </location>
</feature>
<keyword evidence="4 5" id="KW-0472">Membrane</keyword>